<evidence type="ECO:0000313" key="2">
    <source>
        <dbReference type="EMBL" id="KOF87768.1"/>
    </source>
</evidence>
<reference evidence="2" key="1">
    <citation type="submission" date="2015-07" db="EMBL/GenBank/DDBJ databases">
        <title>MeaNS - Measles Nucleotide Surveillance Program.</title>
        <authorList>
            <person name="Tran T."/>
            <person name="Druce J."/>
        </authorList>
    </citation>
    <scope>NUCLEOTIDE SEQUENCE</scope>
    <source>
        <strain evidence="2">UCB-OBI-ISO-001</strain>
        <tissue evidence="2">Gonad</tissue>
    </source>
</reference>
<protein>
    <recommendedName>
        <fullName evidence="1">DNA helicase Pif1-like 2B domain-containing protein</fullName>
    </recommendedName>
</protein>
<accession>A0A0L8HEU4</accession>
<proteinExistence type="predicted"/>
<dbReference type="AlphaFoldDB" id="A0A0L8HEU4"/>
<dbReference type="Pfam" id="PF21530">
    <property type="entry name" value="Pif1_2B_dom"/>
    <property type="match status" value="1"/>
</dbReference>
<dbReference type="InterPro" id="IPR049163">
    <property type="entry name" value="Pif1-like_2B_dom"/>
</dbReference>
<dbReference type="OrthoDB" id="6265497at2759"/>
<dbReference type="STRING" id="37653.A0A0L8HEU4"/>
<evidence type="ECO:0000259" key="1">
    <source>
        <dbReference type="Pfam" id="PF21530"/>
    </source>
</evidence>
<dbReference type="PANTHER" id="PTHR10492:SF57">
    <property type="entry name" value="ATP-DEPENDENT DNA HELICASE"/>
    <property type="match status" value="1"/>
</dbReference>
<name>A0A0L8HEU4_OCTBM</name>
<organism evidence="2">
    <name type="scientific">Octopus bimaculoides</name>
    <name type="common">California two-spotted octopus</name>
    <dbReference type="NCBI Taxonomy" id="37653"/>
    <lineage>
        <taxon>Eukaryota</taxon>
        <taxon>Metazoa</taxon>
        <taxon>Spiralia</taxon>
        <taxon>Lophotrochozoa</taxon>
        <taxon>Mollusca</taxon>
        <taxon>Cephalopoda</taxon>
        <taxon>Coleoidea</taxon>
        <taxon>Octopodiformes</taxon>
        <taxon>Octopoda</taxon>
        <taxon>Incirrata</taxon>
        <taxon>Octopodidae</taxon>
        <taxon>Octopus</taxon>
    </lineage>
</organism>
<gene>
    <name evidence="2" type="ORF">OCBIM_22016185mg</name>
</gene>
<dbReference type="PANTHER" id="PTHR10492">
    <property type="match status" value="1"/>
</dbReference>
<dbReference type="InterPro" id="IPR027417">
    <property type="entry name" value="P-loop_NTPase"/>
</dbReference>
<feature type="domain" description="DNA helicase Pif1-like 2B" evidence="1">
    <location>
        <begin position="21"/>
        <end position="66"/>
    </location>
</feature>
<dbReference type="EMBL" id="KQ418323">
    <property type="protein sequence ID" value="KOF87768.1"/>
    <property type="molecule type" value="Genomic_DNA"/>
</dbReference>
<dbReference type="SUPFAM" id="SSF52540">
    <property type="entry name" value="P-loop containing nucleoside triphosphate hydrolases"/>
    <property type="match status" value="1"/>
</dbReference>
<sequence>MDYKSVDSVLEENQAVRYPTDLLNSLEPPGNPPHKLFLKVGVLIMLLRNINPPKLYNGIRLIVKTLSLNVIEATITTGCTSGEQVFNPRIAIKLTDTLFELRRIQFPGRLSITIINKAECQTFKSIGLYLIEPCFSHGQHYVGCSRVSSLSDLLVNAANQKPLSNPLNNSS</sequence>